<evidence type="ECO:0000256" key="1">
    <source>
        <dbReference type="ARBA" id="ARBA00022801"/>
    </source>
</evidence>
<dbReference type="KEGG" id="agv:OJF2_38050"/>
<keyword evidence="1" id="KW-0378">Hydrolase</keyword>
<feature type="domain" description="Calcineurin-like phosphoesterase" evidence="2">
    <location>
        <begin position="6"/>
        <end position="201"/>
    </location>
</feature>
<evidence type="ECO:0000313" key="3">
    <source>
        <dbReference type="EMBL" id="QEH35257.1"/>
    </source>
</evidence>
<dbReference type="InterPro" id="IPR014576">
    <property type="entry name" value="Pesterase_YhaO"/>
</dbReference>
<protein>
    <submittedName>
        <fullName evidence="3">Putative metallophosphoesterase YhaO</fullName>
    </submittedName>
</protein>
<dbReference type="OrthoDB" id="9773856at2"/>
<keyword evidence="4" id="KW-1185">Reference proteome</keyword>
<dbReference type="PANTHER" id="PTHR30337">
    <property type="entry name" value="COMPONENT OF ATP-DEPENDENT DSDNA EXONUCLEASE"/>
    <property type="match status" value="1"/>
</dbReference>
<dbReference type="InterPro" id="IPR041796">
    <property type="entry name" value="Mre11_N"/>
</dbReference>
<name>A0A5B9W4S4_9BACT</name>
<dbReference type="InterPro" id="IPR029052">
    <property type="entry name" value="Metallo-depent_PP-like"/>
</dbReference>
<dbReference type="EMBL" id="CP042997">
    <property type="protein sequence ID" value="QEH35257.1"/>
    <property type="molecule type" value="Genomic_DNA"/>
</dbReference>
<dbReference type="Proteomes" id="UP000324233">
    <property type="component" value="Chromosome"/>
</dbReference>
<dbReference type="InterPro" id="IPR050535">
    <property type="entry name" value="DNA_Repair-Maintenance_Comp"/>
</dbReference>
<dbReference type="SUPFAM" id="SSF56300">
    <property type="entry name" value="Metallo-dependent phosphatases"/>
    <property type="match status" value="1"/>
</dbReference>
<evidence type="ECO:0000313" key="4">
    <source>
        <dbReference type="Proteomes" id="UP000324233"/>
    </source>
</evidence>
<dbReference type="PANTHER" id="PTHR30337:SF7">
    <property type="entry name" value="PHOSPHOESTERASE"/>
    <property type="match status" value="1"/>
</dbReference>
<accession>A0A5B9W4S4</accession>
<sequence>MSTSTFKFLHAADIHLDSPQLGLDRYEGAPVAECRGATRRALENLVALAVRERVAFVVIVGDLYDGDWPDYNTGLFFGKQMQRLREAGIKVYMIRGNHDAQNKMTRDLRLADNVTMFDADSPGTEVLDDLGVAIHAQSFARQAVWDNLAKAYPNRIAGCFNLGLLHTGVNGREGHDNYAPCTLEDLRTREYGYWALGHIHKREVLIEEDPWVVFPGNIQGRHARETGPKGCMLVTVDQHLEVASAEPRWLDVVRWETCRLDASADRDGDAVVARFQDELDARIAANDDRLLALRVEVSGTSEAHAALASQAARWTNEIRQAAIHAGDGRVWVEKVLFRTRPPRELSEELMADAPLAELAAFLDELRGDDARLEALRSRALDDLVRKLPAEMKEGFDSAARLRDLLDQVGPLLLDRLRRR</sequence>
<dbReference type="Pfam" id="PF00149">
    <property type="entry name" value="Metallophos"/>
    <property type="match status" value="1"/>
</dbReference>
<dbReference type="CDD" id="cd00840">
    <property type="entry name" value="MPP_Mre11_N"/>
    <property type="match status" value="1"/>
</dbReference>
<reference evidence="3 4" key="1">
    <citation type="submission" date="2019-08" db="EMBL/GenBank/DDBJ databases">
        <title>Deep-cultivation of Planctomycetes and their phenomic and genomic characterization uncovers novel biology.</title>
        <authorList>
            <person name="Wiegand S."/>
            <person name="Jogler M."/>
            <person name="Boedeker C."/>
            <person name="Pinto D."/>
            <person name="Vollmers J."/>
            <person name="Rivas-Marin E."/>
            <person name="Kohn T."/>
            <person name="Peeters S.H."/>
            <person name="Heuer A."/>
            <person name="Rast P."/>
            <person name="Oberbeckmann S."/>
            <person name="Bunk B."/>
            <person name="Jeske O."/>
            <person name="Meyerdierks A."/>
            <person name="Storesund J.E."/>
            <person name="Kallscheuer N."/>
            <person name="Luecker S."/>
            <person name="Lage O.M."/>
            <person name="Pohl T."/>
            <person name="Merkel B.J."/>
            <person name="Hornburger P."/>
            <person name="Mueller R.-W."/>
            <person name="Bruemmer F."/>
            <person name="Labrenz M."/>
            <person name="Spormann A.M."/>
            <person name="Op den Camp H."/>
            <person name="Overmann J."/>
            <person name="Amann R."/>
            <person name="Jetten M.S.M."/>
            <person name="Mascher T."/>
            <person name="Medema M.H."/>
            <person name="Devos D.P."/>
            <person name="Kaster A.-K."/>
            <person name="Ovreas L."/>
            <person name="Rohde M."/>
            <person name="Galperin M.Y."/>
            <person name="Jogler C."/>
        </authorList>
    </citation>
    <scope>NUCLEOTIDE SEQUENCE [LARGE SCALE GENOMIC DNA]</scope>
    <source>
        <strain evidence="3 4">OJF2</strain>
    </source>
</reference>
<dbReference type="GO" id="GO:0016787">
    <property type="term" value="F:hydrolase activity"/>
    <property type="evidence" value="ECO:0007669"/>
    <property type="project" value="UniProtKB-KW"/>
</dbReference>
<dbReference type="RefSeq" id="WP_148595078.1">
    <property type="nucleotide sequence ID" value="NZ_CP042997.1"/>
</dbReference>
<dbReference type="PIRSF" id="PIRSF033091">
    <property type="entry name" value="Pesterase_YhaO"/>
    <property type="match status" value="1"/>
</dbReference>
<dbReference type="InterPro" id="IPR004843">
    <property type="entry name" value="Calcineurin-like_PHP"/>
</dbReference>
<dbReference type="Gene3D" id="3.60.21.10">
    <property type="match status" value="1"/>
</dbReference>
<proteinExistence type="predicted"/>
<evidence type="ECO:0000259" key="2">
    <source>
        <dbReference type="Pfam" id="PF00149"/>
    </source>
</evidence>
<organism evidence="3 4">
    <name type="scientific">Aquisphaera giovannonii</name>
    <dbReference type="NCBI Taxonomy" id="406548"/>
    <lineage>
        <taxon>Bacteria</taxon>
        <taxon>Pseudomonadati</taxon>
        <taxon>Planctomycetota</taxon>
        <taxon>Planctomycetia</taxon>
        <taxon>Isosphaerales</taxon>
        <taxon>Isosphaeraceae</taxon>
        <taxon>Aquisphaera</taxon>
    </lineage>
</organism>
<gene>
    <name evidence="3" type="primary">yhaO</name>
    <name evidence="3" type="ORF">OJF2_38050</name>
</gene>
<dbReference type="AlphaFoldDB" id="A0A5B9W4S4"/>